<comment type="caution">
    <text evidence="1">The sequence shown here is derived from an EMBL/GenBank/DDBJ whole genome shotgun (WGS) entry which is preliminary data.</text>
</comment>
<protein>
    <submittedName>
        <fullName evidence="1">Uncharacterized protein</fullName>
    </submittedName>
</protein>
<keyword evidence="2" id="KW-1185">Reference proteome</keyword>
<proteinExistence type="predicted"/>
<dbReference type="Proteomes" id="UP001482620">
    <property type="component" value="Unassembled WGS sequence"/>
</dbReference>
<evidence type="ECO:0000313" key="1">
    <source>
        <dbReference type="EMBL" id="MEQ2229536.1"/>
    </source>
</evidence>
<organism evidence="1 2">
    <name type="scientific">Ilyodon furcidens</name>
    <name type="common">goldbreast splitfin</name>
    <dbReference type="NCBI Taxonomy" id="33524"/>
    <lineage>
        <taxon>Eukaryota</taxon>
        <taxon>Metazoa</taxon>
        <taxon>Chordata</taxon>
        <taxon>Craniata</taxon>
        <taxon>Vertebrata</taxon>
        <taxon>Euteleostomi</taxon>
        <taxon>Actinopterygii</taxon>
        <taxon>Neopterygii</taxon>
        <taxon>Teleostei</taxon>
        <taxon>Neoteleostei</taxon>
        <taxon>Acanthomorphata</taxon>
        <taxon>Ovalentaria</taxon>
        <taxon>Atherinomorphae</taxon>
        <taxon>Cyprinodontiformes</taxon>
        <taxon>Goodeidae</taxon>
        <taxon>Ilyodon</taxon>
    </lineage>
</organism>
<gene>
    <name evidence="1" type="ORF">ILYODFUR_019879</name>
</gene>
<dbReference type="EMBL" id="JAHRIQ010025186">
    <property type="protein sequence ID" value="MEQ2229536.1"/>
    <property type="molecule type" value="Genomic_DNA"/>
</dbReference>
<reference evidence="1 2" key="1">
    <citation type="submission" date="2021-06" db="EMBL/GenBank/DDBJ databases">
        <authorList>
            <person name="Palmer J.M."/>
        </authorList>
    </citation>
    <scope>NUCLEOTIDE SEQUENCE [LARGE SCALE GENOMIC DNA]</scope>
    <source>
        <strain evidence="2">if_2019</strain>
        <tissue evidence="1">Muscle</tissue>
    </source>
</reference>
<sequence length="164" mass="18765">MPFSDTFLENNHTVRKPHTNMVRPSDIAHFVHSRLNIQYTVYYLCSQGKNSRSLGFSSCICPFQLPPHCFPSCSRPVFSSPLCFSFAFRSLFLSNFFLLIRHSSRSYLLPPHTQISLFSVAFSKDVTWWVTDSSCAEDCVAAPLISIKQFNVCLLLKKMILPCR</sequence>
<evidence type="ECO:0000313" key="2">
    <source>
        <dbReference type="Proteomes" id="UP001482620"/>
    </source>
</evidence>
<accession>A0ABV0TBW7</accession>
<name>A0ABV0TBW7_9TELE</name>